<feature type="domain" description="Bro-N" evidence="1">
    <location>
        <begin position="23"/>
        <end position="109"/>
    </location>
</feature>
<dbReference type="AlphaFoldDB" id="A0A2V5LP89"/>
<protein>
    <submittedName>
        <fullName evidence="2">DNA damage-inducible protein D</fullName>
    </submittedName>
</protein>
<dbReference type="InterPro" id="IPR003497">
    <property type="entry name" value="BRO_N_domain"/>
</dbReference>
<evidence type="ECO:0000259" key="1">
    <source>
        <dbReference type="Pfam" id="PF02498"/>
    </source>
</evidence>
<evidence type="ECO:0000313" key="2">
    <source>
        <dbReference type="EMBL" id="PYI69830.1"/>
    </source>
</evidence>
<proteinExistence type="predicted"/>
<accession>A0A2V5LP89</accession>
<dbReference type="OrthoDB" id="9812611at2"/>
<evidence type="ECO:0000313" key="3">
    <source>
        <dbReference type="Proteomes" id="UP000247832"/>
    </source>
</evidence>
<sequence>MDNKEVIAIQRRLDEACESAPETDVEFWFARNLQEVLGYSRWEAFAQVVGKAIESCRTVGISEDEHFRQVTKKVPLGSGAQREIEDFMLSRYACYLIAQNGDPKKSAIAYAQSYFALQTRKQELIEERMRQAERLETREQLKSSEKALSAVFVDRGLDGPSIARVRSVGDKAFFGGRTTQQMKDHYGITASRPLADFLPSLTISAKSLINEMSKVNIEREGHQGEVAISREHVDNSTSVRSMLAGRGIKPEDLAAEEDIAKVGRRLRKGEKELPKRTLPEIAP</sequence>
<organism evidence="2 3">
    <name type="scientific">Arthrobacter livingstonensis</name>
    <dbReference type="NCBI Taxonomy" id="670078"/>
    <lineage>
        <taxon>Bacteria</taxon>
        <taxon>Bacillati</taxon>
        <taxon>Actinomycetota</taxon>
        <taxon>Actinomycetes</taxon>
        <taxon>Micrococcales</taxon>
        <taxon>Micrococcaceae</taxon>
        <taxon>Arthrobacter</taxon>
    </lineage>
</organism>
<gene>
    <name evidence="2" type="ORF">CVV68_01620</name>
</gene>
<reference evidence="2 3" key="1">
    <citation type="submission" date="2018-05" db="EMBL/GenBank/DDBJ databases">
        <title>Genetic diversity of glacier-inhabiting Cryobacterium bacteria in China and description of Cryobacterium mengkeensis sp. nov. and Arthrobacter glacialis sp. nov.</title>
        <authorList>
            <person name="Liu Q."/>
            <person name="Xin Y.-H."/>
        </authorList>
    </citation>
    <scope>NUCLEOTIDE SEQUENCE [LARGE SCALE GENOMIC DNA]</scope>
    <source>
        <strain evidence="2 3">LI2</strain>
    </source>
</reference>
<dbReference type="EMBL" id="QJVD01000001">
    <property type="protein sequence ID" value="PYI69830.1"/>
    <property type="molecule type" value="Genomic_DNA"/>
</dbReference>
<dbReference type="Proteomes" id="UP000247832">
    <property type="component" value="Unassembled WGS sequence"/>
</dbReference>
<name>A0A2V5LP89_9MICC</name>
<dbReference type="NCBIfam" id="NF008573">
    <property type="entry name" value="PRK11525.1"/>
    <property type="match status" value="1"/>
</dbReference>
<keyword evidence="3" id="KW-1185">Reference proteome</keyword>
<dbReference type="Pfam" id="PF02498">
    <property type="entry name" value="Bro-N"/>
    <property type="match status" value="1"/>
</dbReference>
<comment type="caution">
    <text evidence="2">The sequence shown here is derived from an EMBL/GenBank/DDBJ whole genome shotgun (WGS) entry which is preliminary data.</text>
</comment>
<dbReference type="RefSeq" id="WP_110499254.1">
    <property type="nucleotide sequence ID" value="NZ_QJVD01000001.1"/>
</dbReference>